<dbReference type="CDD" id="cd00118">
    <property type="entry name" value="LysM"/>
    <property type="match status" value="1"/>
</dbReference>
<dbReference type="EMBL" id="CADCVE010000013">
    <property type="protein sequence ID" value="CAA9442096.1"/>
    <property type="molecule type" value="Genomic_DNA"/>
</dbReference>
<dbReference type="PROSITE" id="PS51782">
    <property type="entry name" value="LYSM"/>
    <property type="match status" value="1"/>
</dbReference>
<dbReference type="InterPro" id="IPR018392">
    <property type="entry name" value="LysM"/>
</dbReference>
<reference evidence="2" key="1">
    <citation type="submission" date="2020-02" db="EMBL/GenBank/DDBJ databases">
        <authorList>
            <person name="Meier V. D."/>
        </authorList>
    </citation>
    <scope>NUCLEOTIDE SEQUENCE</scope>
    <source>
        <strain evidence="2">AVDCRST_MAG28</strain>
    </source>
</reference>
<dbReference type="Pfam" id="PF01476">
    <property type="entry name" value="LysM"/>
    <property type="match status" value="1"/>
</dbReference>
<dbReference type="SUPFAM" id="SSF54106">
    <property type="entry name" value="LysM domain"/>
    <property type="match status" value="1"/>
</dbReference>
<protein>
    <recommendedName>
        <fullName evidence="1">LysM domain-containing protein</fullName>
    </recommendedName>
</protein>
<organism evidence="2">
    <name type="scientific">uncultured Rubrobacteraceae bacterium</name>
    <dbReference type="NCBI Taxonomy" id="349277"/>
    <lineage>
        <taxon>Bacteria</taxon>
        <taxon>Bacillati</taxon>
        <taxon>Actinomycetota</taxon>
        <taxon>Rubrobacteria</taxon>
        <taxon>Rubrobacterales</taxon>
        <taxon>Rubrobacteraceae</taxon>
        <taxon>environmental samples</taxon>
    </lineage>
</organism>
<dbReference type="InterPro" id="IPR036779">
    <property type="entry name" value="LysM_dom_sf"/>
</dbReference>
<name>A0A6J4QFU4_9ACTN</name>
<feature type="domain" description="LysM" evidence="1">
    <location>
        <begin position="27"/>
        <end position="77"/>
    </location>
</feature>
<dbReference type="Gene3D" id="3.10.350.10">
    <property type="entry name" value="LysM domain"/>
    <property type="match status" value="1"/>
</dbReference>
<accession>A0A6J4QFU4</accession>
<evidence type="ECO:0000313" key="2">
    <source>
        <dbReference type="EMBL" id="CAA9442096.1"/>
    </source>
</evidence>
<gene>
    <name evidence="2" type="ORF">AVDCRST_MAG28-497</name>
</gene>
<proteinExistence type="predicted"/>
<dbReference type="SMART" id="SM00257">
    <property type="entry name" value="LysM"/>
    <property type="match status" value="1"/>
</dbReference>
<evidence type="ECO:0000259" key="1">
    <source>
        <dbReference type="PROSITE" id="PS51782"/>
    </source>
</evidence>
<dbReference type="AlphaFoldDB" id="A0A6J4QFU4"/>
<sequence length="82" mass="8719">MVAALLATVAAGALYAGTRAEAGQPYGSYTVAPGDTLWSVAVKHYPPSEDPRVAVEAVRQVNGLEGYRIRPGERLEIPHVET</sequence>